<dbReference type="Pfam" id="PF13561">
    <property type="entry name" value="adh_short_C2"/>
    <property type="match status" value="1"/>
</dbReference>
<dbReference type="PANTHER" id="PTHR43975">
    <property type="entry name" value="ZGC:101858"/>
    <property type="match status" value="1"/>
</dbReference>
<dbReference type="EMBL" id="JAIWYP010000007">
    <property type="protein sequence ID" value="KAH3791646.1"/>
    <property type="molecule type" value="Genomic_DNA"/>
</dbReference>
<dbReference type="PANTHER" id="PTHR43975:SF2">
    <property type="entry name" value="EG:BACR7A4.14 PROTEIN-RELATED"/>
    <property type="match status" value="1"/>
</dbReference>
<organism evidence="3 4">
    <name type="scientific">Dreissena polymorpha</name>
    <name type="common">Zebra mussel</name>
    <name type="synonym">Mytilus polymorpha</name>
    <dbReference type="NCBI Taxonomy" id="45954"/>
    <lineage>
        <taxon>Eukaryota</taxon>
        <taxon>Metazoa</taxon>
        <taxon>Spiralia</taxon>
        <taxon>Lophotrochozoa</taxon>
        <taxon>Mollusca</taxon>
        <taxon>Bivalvia</taxon>
        <taxon>Autobranchia</taxon>
        <taxon>Heteroconchia</taxon>
        <taxon>Euheterodonta</taxon>
        <taxon>Imparidentia</taxon>
        <taxon>Neoheterodontei</taxon>
        <taxon>Myida</taxon>
        <taxon>Dreissenoidea</taxon>
        <taxon>Dreissenidae</taxon>
        <taxon>Dreissena</taxon>
    </lineage>
</organism>
<gene>
    <name evidence="3" type="ORF">DPMN_145135</name>
</gene>
<dbReference type="GO" id="GO:0016491">
    <property type="term" value="F:oxidoreductase activity"/>
    <property type="evidence" value="ECO:0007669"/>
    <property type="project" value="UniProtKB-KW"/>
</dbReference>
<evidence type="ECO:0000313" key="3">
    <source>
        <dbReference type="EMBL" id="KAH3791646.1"/>
    </source>
</evidence>
<evidence type="ECO:0000259" key="2">
    <source>
        <dbReference type="SMART" id="SM00822"/>
    </source>
</evidence>
<dbReference type="SMART" id="SM00822">
    <property type="entry name" value="PKS_KR"/>
    <property type="match status" value="1"/>
</dbReference>
<reference evidence="3" key="2">
    <citation type="submission" date="2020-11" db="EMBL/GenBank/DDBJ databases">
        <authorList>
            <person name="McCartney M.A."/>
            <person name="Auch B."/>
            <person name="Kono T."/>
            <person name="Mallez S."/>
            <person name="Becker A."/>
            <person name="Gohl D.M."/>
            <person name="Silverstein K.A.T."/>
            <person name="Koren S."/>
            <person name="Bechman K.B."/>
            <person name="Herman A."/>
            <person name="Abrahante J.E."/>
            <person name="Garbe J."/>
        </authorList>
    </citation>
    <scope>NUCLEOTIDE SEQUENCE</scope>
    <source>
        <strain evidence="3">Duluth1</strain>
        <tissue evidence="3">Whole animal</tissue>
    </source>
</reference>
<dbReference type="PRINTS" id="PR00080">
    <property type="entry name" value="SDRFAMILY"/>
</dbReference>
<dbReference type="OrthoDB" id="6046936at2759"/>
<name>A0A9D4IX74_DREPO</name>
<dbReference type="InterPro" id="IPR057326">
    <property type="entry name" value="KR_dom"/>
</dbReference>
<dbReference type="InterPro" id="IPR002347">
    <property type="entry name" value="SDR_fam"/>
</dbReference>
<dbReference type="PROSITE" id="PS00061">
    <property type="entry name" value="ADH_SHORT"/>
    <property type="match status" value="1"/>
</dbReference>
<dbReference type="InterPro" id="IPR036291">
    <property type="entry name" value="NAD(P)-bd_dom_sf"/>
</dbReference>
<dbReference type="FunFam" id="3.40.50.720:FF:000084">
    <property type="entry name" value="Short-chain dehydrogenase reductase"/>
    <property type="match status" value="1"/>
</dbReference>
<keyword evidence="4" id="KW-1185">Reference proteome</keyword>
<sequence>MSSLQGKVVLITGASSGIGEGVALHLAEEGCRLSLTGRSAENLQRVADACKEKGCKEDSVICIPGDITVANDRKTIVERTAAAFGEIHVLVNNAGMIHYKRISNITEEEYDELFDTNMKCHVFLTQLVLPYLIKTKGCVINNSSICGQRAMPEIGPYCMSKSSMDMFTQCLALEMAPYGVRVNSINPGTIVSNISRRAHGKYQDEELYQKFLVAQAGVHPLGRVGQPEDCAAAVAFLASETSGFITGQILFVDGGRNCVSAGIATNISK</sequence>
<comment type="caution">
    <text evidence="3">The sequence shown here is derived from an EMBL/GenBank/DDBJ whole genome shotgun (WGS) entry which is preliminary data.</text>
</comment>
<dbReference type="SUPFAM" id="SSF51735">
    <property type="entry name" value="NAD(P)-binding Rossmann-fold domains"/>
    <property type="match status" value="1"/>
</dbReference>
<accession>A0A9D4IX74</accession>
<dbReference type="Gene3D" id="3.40.50.720">
    <property type="entry name" value="NAD(P)-binding Rossmann-like Domain"/>
    <property type="match status" value="1"/>
</dbReference>
<dbReference type="InterPro" id="IPR020904">
    <property type="entry name" value="Sc_DH/Rdtase_CS"/>
</dbReference>
<evidence type="ECO:0000256" key="1">
    <source>
        <dbReference type="ARBA" id="ARBA00023002"/>
    </source>
</evidence>
<feature type="domain" description="Ketoreductase" evidence="2">
    <location>
        <begin position="7"/>
        <end position="188"/>
    </location>
</feature>
<dbReference type="NCBIfam" id="NF005559">
    <property type="entry name" value="PRK07231.1"/>
    <property type="match status" value="1"/>
</dbReference>
<proteinExistence type="predicted"/>
<dbReference type="PRINTS" id="PR00081">
    <property type="entry name" value="GDHRDH"/>
</dbReference>
<evidence type="ECO:0000313" key="4">
    <source>
        <dbReference type="Proteomes" id="UP000828390"/>
    </source>
</evidence>
<dbReference type="Proteomes" id="UP000828390">
    <property type="component" value="Unassembled WGS sequence"/>
</dbReference>
<keyword evidence="1" id="KW-0560">Oxidoreductase</keyword>
<dbReference type="AlphaFoldDB" id="A0A9D4IX74"/>
<protein>
    <recommendedName>
        <fullName evidence="2">Ketoreductase domain-containing protein</fullName>
    </recommendedName>
</protein>
<reference evidence="3" key="1">
    <citation type="journal article" date="2019" name="bioRxiv">
        <title>The Genome of the Zebra Mussel, Dreissena polymorpha: A Resource for Invasive Species Research.</title>
        <authorList>
            <person name="McCartney M.A."/>
            <person name="Auch B."/>
            <person name="Kono T."/>
            <person name="Mallez S."/>
            <person name="Zhang Y."/>
            <person name="Obille A."/>
            <person name="Becker A."/>
            <person name="Abrahante J.E."/>
            <person name="Garbe J."/>
            <person name="Badalamenti J.P."/>
            <person name="Herman A."/>
            <person name="Mangelson H."/>
            <person name="Liachko I."/>
            <person name="Sullivan S."/>
            <person name="Sone E.D."/>
            <person name="Koren S."/>
            <person name="Silverstein K.A.T."/>
            <person name="Beckman K.B."/>
            <person name="Gohl D.M."/>
        </authorList>
    </citation>
    <scope>NUCLEOTIDE SEQUENCE</scope>
    <source>
        <strain evidence="3">Duluth1</strain>
        <tissue evidence="3">Whole animal</tissue>
    </source>
</reference>
<dbReference type="GO" id="GO:0006629">
    <property type="term" value="P:lipid metabolic process"/>
    <property type="evidence" value="ECO:0007669"/>
    <property type="project" value="UniProtKB-ARBA"/>
</dbReference>